<organism evidence="2">
    <name type="scientific">Micrurus paraensis</name>
    <dbReference type="NCBI Taxonomy" id="1970185"/>
    <lineage>
        <taxon>Eukaryota</taxon>
        <taxon>Metazoa</taxon>
        <taxon>Chordata</taxon>
        <taxon>Craniata</taxon>
        <taxon>Vertebrata</taxon>
        <taxon>Euteleostomi</taxon>
        <taxon>Lepidosauria</taxon>
        <taxon>Squamata</taxon>
        <taxon>Bifurcata</taxon>
        <taxon>Unidentata</taxon>
        <taxon>Episquamata</taxon>
        <taxon>Toxicofera</taxon>
        <taxon>Serpentes</taxon>
        <taxon>Colubroidea</taxon>
        <taxon>Elapidae</taxon>
        <taxon>Elapinae</taxon>
        <taxon>Micrurus</taxon>
    </lineage>
</organism>
<evidence type="ECO:0000256" key="1">
    <source>
        <dbReference type="SAM" id="MobiDB-lite"/>
    </source>
</evidence>
<feature type="compositionally biased region" description="Polar residues" evidence="1">
    <location>
        <begin position="41"/>
        <end position="53"/>
    </location>
</feature>
<name>A0A2D4KYL8_9SAUR</name>
<reference evidence="2" key="2">
    <citation type="submission" date="2017-11" db="EMBL/GenBank/DDBJ databases">
        <title>Coralsnake Venomics: Analyses of Venom Gland Transcriptomes and Proteomes of Six Brazilian Taxa.</title>
        <authorList>
            <person name="Aird S.D."/>
            <person name="Jorge da Silva N."/>
            <person name="Qiu L."/>
            <person name="Villar-Briones A."/>
            <person name="Aparecida-Saddi V."/>
            <person name="Campos-Telles M.P."/>
            <person name="Grau M."/>
            <person name="Mikheyev A.S."/>
        </authorList>
    </citation>
    <scope>NUCLEOTIDE SEQUENCE</scope>
    <source>
        <tissue evidence="2">Venom_gland</tissue>
    </source>
</reference>
<reference evidence="2" key="1">
    <citation type="submission" date="2017-07" db="EMBL/GenBank/DDBJ databases">
        <authorList>
            <person name="Mikheyev A."/>
            <person name="Grau M."/>
        </authorList>
    </citation>
    <scope>NUCLEOTIDE SEQUENCE</scope>
    <source>
        <tissue evidence="2">Venom_gland</tissue>
    </source>
</reference>
<accession>A0A2D4KYL8</accession>
<evidence type="ECO:0000313" key="2">
    <source>
        <dbReference type="EMBL" id="LAB13789.1"/>
    </source>
</evidence>
<proteinExistence type="predicted"/>
<sequence length="104" mass="11615">MKGWRGLEREAALQWSLEMSLSAANGPPRPPSARRLPRNTLFLSTHPTTADSQGTDKRRSEIWGGGTLKNDLLEQSVLSIMMLLQRGTGPKWAWLHCPMSCQTL</sequence>
<feature type="region of interest" description="Disordered" evidence="1">
    <location>
        <begin position="22"/>
        <end position="63"/>
    </location>
</feature>
<dbReference type="EMBL" id="IACL01099141">
    <property type="protein sequence ID" value="LAB13789.1"/>
    <property type="molecule type" value="Transcribed_RNA"/>
</dbReference>
<protein>
    <submittedName>
        <fullName evidence="2">Uncharacterized protein</fullName>
    </submittedName>
</protein>
<dbReference type="AlphaFoldDB" id="A0A2D4KYL8"/>